<reference evidence="1 2" key="1">
    <citation type="submission" date="2019-02" db="EMBL/GenBank/DDBJ databases">
        <title>Deep-cultivation of Planctomycetes and their phenomic and genomic characterization uncovers novel biology.</title>
        <authorList>
            <person name="Wiegand S."/>
            <person name="Jogler M."/>
            <person name="Boedeker C."/>
            <person name="Pinto D."/>
            <person name="Vollmers J."/>
            <person name="Rivas-Marin E."/>
            <person name="Kohn T."/>
            <person name="Peeters S.H."/>
            <person name="Heuer A."/>
            <person name="Rast P."/>
            <person name="Oberbeckmann S."/>
            <person name="Bunk B."/>
            <person name="Jeske O."/>
            <person name="Meyerdierks A."/>
            <person name="Storesund J.E."/>
            <person name="Kallscheuer N."/>
            <person name="Luecker S."/>
            <person name="Lage O.M."/>
            <person name="Pohl T."/>
            <person name="Merkel B.J."/>
            <person name="Hornburger P."/>
            <person name="Mueller R.-W."/>
            <person name="Bruemmer F."/>
            <person name="Labrenz M."/>
            <person name="Spormann A.M."/>
            <person name="Op Den Camp H."/>
            <person name="Overmann J."/>
            <person name="Amann R."/>
            <person name="Jetten M.S.M."/>
            <person name="Mascher T."/>
            <person name="Medema M.H."/>
            <person name="Devos D.P."/>
            <person name="Kaster A.-K."/>
            <person name="Ovreas L."/>
            <person name="Rohde M."/>
            <person name="Galperin M.Y."/>
            <person name="Jogler C."/>
        </authorList>
    </citation>
    <scope>NUCLEOTIDE SEQUENCE [LARGE SCALE GENOMIC DNA]</scope>
    <source>
        <strain evidence="1 2">Poly59</strain>
    </source>
</reference>
<protein>
    <submittedName>
        <fullName evidence="1">Uncharacterized protein</fullName>
    </submittedName>
</protein>
<accession>A0A5C6EP40</accession>
<comment type="caution">
    <text evidence="1">The sequence shown here is derived from an EMBL/GenBank/DDBJ whole genome shotgun (WGS) entry which is preliminary data.</text>
</comment>
<name>A0A5C6EP40_9BACT</name>
<sequence length="45" mass="4861">MTCTEGREPSGLAKVSLSRVLGDVRRYRNDASQLKLQALVILGAS</sequence>
<organism evidence="1 2">
    <name type="scientific">Rubripirellula reticaptiva</name>
    <dbReference type="NCBI Taxonomy" id="2528013"/>
    <lineage>
        <taxon>Bacteria</taxon>
        <taxon>Pseudomonadati</taxon>
        <taxon>Planctomycetota</taxon>
        <taxon>Planctomycetia</taxon>
        <taxon>Pirellulales</taxon>
        <taxon>Pirellulaceae</taxon>
        <taxon>Rubripirellula</taxon>
    </lineage>
</organism>
<dbReference type="Proteomes" id="UP000317977">
    <property type="component" value="Unassembled WGS sequence"/>
</dbReference>
<proteinExistence type="predicted"/>
<keyword evidence="2" id="KW-1185">Reference proteome</keyword>
<dbReference type="EMBL" id="SJPX01000003">
    <property type="protein sequence ID" value="TWU51523.1"/>
    <property type="molecule type" value="Genomic_DNA"/>
</dbReference>
<evidence type="ECO:0000313" key="2">
    <source>
        <dbReference type="Proteomes" id="UP000317977"/>
    </source>
</evidence>
<gene>
    <name evidence="1" type="ORF">Poly59_31150</name>
</gene>
<dbReference type="AlphaFoldDB" id="A0A5C6EP40"/>
<evidence type="ECO:0000313" key="1">
    <source>
        <dbReference type="EMBL" id="TWU51523.1"/>
    </source>
</evidence>